<evidence type="ECO:0000313" key="10">
    <source>
        <dbReference type="Proteomes" id="UP000315751"/>
    </source>
</evidence>
<comment type="catalytic activity">
    <reaction evidence="7">
        <text>Endonucleolytic cleavage of RNA, removing 5'-extranucleotides from tRNA precursor.</text>
        <dbReference type="EC" id="3.1.26.5"/>
    </reaction>
</comment>
<keyword evidence="4 7" id="KW-0255">Endonuclease</keyword>
<dbReference type="PROSITE" id="PS00648">
    <property type="entry name" value="RIBONUCLEASE_P"/>
    <property type="match status" value="1"/>
</dbReference>
<reference evidence="9 10" key="1">
    <citation type="submission" date="2019-06" db="EMBL/GenBank/DDBJ databases">
        <title>Genomic Encyclopedia of Type Strains, Phase IV (KMG-V): Genome sequencing to study the core and pangenomes of soil and plant-associated prokaryotes.</title>
        <authorList>
            <person name="Whitman W."/>
        </authorList>
    </citation>
    <scope>NUCLEOTIDE SEQUENCE [LARGE SCALE GENOMIC DNA]</scope>
    <source>
        <strain evidence="9 10">BR 11622</strain>
    </source>
</reference>
<evidence type="ECO:0000256" key="8">
    <source>
        <dbReference type="NCBIfam" id="TIGR00188"/>
    </source>
</evidence>
<dbReference type="GO" id="GO:0000049">
    <property type="term" value="F:tRNA binding"/>
    <property type="evidence" value="ECO:0007669"/>
    <property type="project" value="UniProtKB-UniRule"/>
</dbReference>
<evidence type="ECO:0000256" key="5">
    <source>
        <dbReference type="ARBA" id="ARBA00022801"/>
    </source>
</evidence>
<evidence type="ECO:0000256" key="6">
    <source>
        <dbReference type="ARBA" id="ARBA00022884"/>
    </source>
</evidence>
<dbReference type="InterPro" id="IPR020539">
    <property type="entry name" value="RNase_P_CS"/>
</dbReference>
<dbReference type="EC" id="3.1.26.5" evidence="7 8"/>
<evidence type="ECO:0000313" key="9">
    <source>
        <dbReference type="EMBL" id="TWB41734.1"/>
    </source>
</evidence>
<dbReference type="HAMAP" id="MF_00227">
    <property type="entry name" value="RNase_P"/>
    <property type="match status" value="1"/>
</dbReference>
<keyword evidence="10" id="KW-1185">Reference proteome</keyword>
<evidence type="ECO:0000256" key="4">
    <source>
        <dbReference type="ARBA" id="ARBA00022759"/>
    </source>
</evidence>
<dbReference type="Proteomes" id="UP000315751">
    <property type="component" value="Unassembled WGS sequence"/>
</dbReference>
<dbReference type="GO" id="GO:0042781">
    <property type="term" value="F:3'-tRNA processing endoribonuclease activity"/>
    <property type="evidence" value="ECO:0007669"/>
    <property type="project" value="TreeGrafter"/>
</dbReference>
<comment type="function">
    <text evidence="1 7">RNaseP catalyzes the removal of the 5'-leader sequence from pre-tRNA to produce the mature 5'-terminus. It can also cleave other RNA substrates such as 4.5S RNA. The protein component plays an auxiliary but essential role in vivo by binding to the 5'-leader sequence and broadening the substrate specificity of the ribozyme.</text>
</comment>
<accession>A0A560H7U4</accession>
<dbReference type="AlphaFoldDB" id="A0A560H7U4"/>
<name>A0A560H7U4_9PROT</name>
<gene>
    <name evidence="7" type="primary">rnpA</name>
    <name evidence="9" type="ORF">FBZ90_107105</name>
</gene>
<comment type="subunit">
    <text evidence="7">Consists of a catalytic RNA component (M1 or rnpB) and a protein subunit.</text>
</comment>
<sequence>MAPRRAAVVGRLLKRSEFLAVAGARRKWATPGLILQARAHDDRQRPAAGDVLVRVGFTASKKVGNAVKRNRARRRLRAAVREVLALHGKPNNDFVVIARGETVTRRYADLLADLTLALKKLGAWTEGARAIVMPAAQPAPAGPSSDTAPGAAS</sequence>
<dbReference type="InterPro" id="IPR014721">
    <property type="entry name" value="Ribsml_uS5_D2-typ_fold_subgr"/>
</dbReference>
<evidence type="ECO:0000256" key="2">
    <source>
        <dbReference type="ARBA" id="ARBA00022694"/>
    </source>
</evidence>
<keyword evidence="3 7" id="KW-0540">Nuclease</keyword>
<dbReference type="OrthoDB" id="9810867at2"/>
<keyword evidence="6 7" id="KW-0694">RNA-binding</keyword>
<dbReference type="PANTHER" id="PTHR33992:SF1">
    <property type="entry name" value="RIBONUCLEASE P PROTEIN COMPONENT"/>
    <property type="match status" value="1"/>
</dbReference>
<protein>
    <recommendedName>
        <fullName evidence="7 8">Ribonuclease P protein component</fullName>
        <shortName evidence="7">RNase P protein</shortName>
        <shortName evidence="7">RNaseP protein</shortName>
        <ecNumber evidence="7 8">3.1.26.5</ecNumber>
    </recommendedName>
    <alternativeName>
        <fullName evidence="7">Protein C5</fullName>
    </alternativeName>
</protein>
<dbReference type="Gene3D" id="3.30.230.10">
    <property type="match status" value="1"/>
</dbReference>
<dbReference type="InterPro" id="IPR020568">
    <property type="entry name" value="Ribosomal_Su5_D2-typ_SF"/>
</dbReference>
<dbReference type="NCBIfam" id="TIGR00188">
    <property type="entry name" value="rnpA"/>
    <property type="match status" value="1"/>
</dbReference>
<dbReference type="PANTHER" id="PTHR33992">
    <property type="entry name" value="RIBONUCLEASE P PROTEIN COMPONENT"/>
    <property type="match status" value="1"/>
</dbReference>
<dbReference type="GO" id="GO:0004526">
    <property type="term" value="F:ribonuclease P activity"/>
    <property type="evidence" value="ECO:0007669"/>
    <property type="project" value="UniProtKB-UniRule"/>
</dbReference>
<dbReference type="GO" id="GO:0001682">
    <property type="term" value="P:tRNA 5'-leader removal"/>
    <property type="evidence" value="ECO:0007669"/>
    <property type="project" value="UniProtKB-UniRule"/>
</dbReference>
<dbReference type="GO" id="GO:0030677">
    <property type="term" value="C:ribonuclease P complex"/>
    <property type="evidence" value="ECO:0007669"/>
    <property type="project" value="TreeGrafter"/>
</dbReference>
<keyword evidence="2 7" id="KW-0819">tRNA processing</keyword>
<comment type="similarity">
    <text evidence="7">Belongs to the RnpA family.</text>
</comment>
<organism evidence="9 10">
    <name type="scientific">Nitrospirillum amazonense</name>
    <dbReference type="NCBI Taxonomy" id="28077"/>
    <lineage>
        <taxon>Bacteria</taxon>
        <taxon>Pseudomonadati</taxon>
        <taxon>Pseudomonadota</taxon>
        <taxon>Alphaproteobacteria</taxon>
        <taxon>Rhodospirillales</taxon>
        <taxon>Azospirillaceae</taxon>
        <taxon>Nitrospirillum</taxon>
    </lineage>
</organism>
<evidence type="ECO:0000256" key="1">
    <source>
        <dbReference type="ARBA" id="ARBA00002663"/>
    </source>
</evidence>
<evidence type="ECO:0000256" key="3">
    <source>
        <dbReference type="ARBA" id="ARBA00022722"/>
    </source>
</evidence>
<proteinExistence type="inferred from homology"/>
<evidence type="ECO:0000256" key="7">
    <source>
        <dbReference type="HAMAP-Rule" id="MF_00227"/>
    </source>
</evidence>
<dbReference type="RefSeq" id="WP_145732784.1">
    <property type="nucleotide sequence ID" value="NZ_VITR01000007.1"/>
</dbReference>
<dbReference type="Pfam" id="PF00825">
    <property type="entry name" value="Ribonuclease_P"/>
    <property type="match status" value="1"/>
</dbReference>
<comment type="caution">
    <text evidence="9">The sequence shown here is derived from an EMBL/GenBank/DDBJ whole genome shotgun (WGS) entry which is preliminary data.</text>
</comment>
<dbReference type="EMBL" id="VITR01000007">
    <property type="protein sequence ID" value="TWB41734.1"/>
    <property type="molecule type" value="Genomic_DNA"/>
</dbReference>
<dbReference type="InterPro" id="IPR000100">
    <property type="entry name" value="RNase_P"/>
</dbReference>
<dbReference type="SUPFAM" id="SSF54211">
    <property type="entry name" value="Ribosomal protein S5 domain 2-like"/>
    <property type="match status" value="1"/>
</dbReference>
<keyword evidence="5 7" id="KW-0378">Hydrolase</keyword>